<dbReference type="EMBL" id="MQWD01000001">
    <property type="protein sequence ID" value="PAP78280.1"/>
    <property type="molecule type" value="Genomic_DNA"/>
</dbReference>
<accession>A0A271J4K3</accession>
<dbReference type="InterPro" id="IPR050535">
    <property type="entry name" value="DNA_Repair-Maintenance_Comp"/>
</dbReference>
<keyword evidence="6" id="KW-1185">Reference proteome</keyword>
<dbReference type="InterPro" id="IPR041796">
    <property type="entry name" value="Mre11_N"/>
</dbReference>
<dbReference type="InterPro" id="IPR029052">
    <property type="entry name" value="Metallo-depent_PP-like"/>
</dbReference>
<protein>
    <recommendedName>
        <fullName evidence="4">Calcineurin-like phosphoesterase domain-containing protein</fullName>
    </recommendedName>
</protein>
<dbReference type="Gene3D" id="3.60.21.10">
    <property type="match status" value="1"/>
</dbReference>
<dbReference type="AlphaFoldDB" id="A0A271J4K3"/>
<evidence type="ECO:0000259" key="4">
    <source>
        <dbReference type="Pfam" id="PF12850"/>
    </source>
</evidence>
<dbReference type="Proteomes" id="UP000216339">
    <property type="component" value="Unassembled WGS sequence"/>
</dbReference>
<organism evidence="5 6">
    <name type="scientific">Rubrivirga marina</name>
    <dbReference type="NCBI Taxonomy" id="1196024"/>
    <lineage>
        <taxon>Bacteria</taxon>
        <taxon>Pseudomonadati</taxon>
        <taxon>Rhodothermota</taxon>
        <taxon>Rhodothermia</taxon>
        <taxon>Rhodothermales</taxon>
        <taxon>Rubricoccaceae</taxon>
        <taxon>Rubrivirga</taxon>
    </lineage>
</organism>
<comment type="similarity">
    <text evidence="1">Belongs to the metallophosphoesterase superfamily. YfcE family.</text>
</comment>
<dbReference type="SUPFAM" id="SSF56300">
    <property type="entry name" value="Metallo-dependent phosphatases"/>
    <property type="match status" value="1"/>
</dbReference>
<dbReference type="GO" id="GO:0016787">
    <property type="term" value="F:hydrolase activity"/>
    <property type="evidence" value="ECO:0007669"/>
    <property type="project" value="UniProtKB-KW"/>
</dbReference>
<evidence type="ECO:0000256" key="3">
    <source>
        <dbReference type="SAM" id="MobiDB-lite"/>
    </source>
</evidence>
<reference evidence="5 6" key="1">
    <citation type="submission" date="2016-11" db="EMBL/GenBank/DDBJ databases">
        <title>Study of marine rhodopsin-containing bacteria.</title>
        <authorList>
            <person name="Yoshizawa S."/>
            <person name="Kumagai Y."/>
            <person name="Kogure K."/>
        </authorList>
    </citation>
    <scope>NUCLEOTIDE SEQUENCE [LARGE SCALE GENOMIC DNA]</scope>
    <source>
        <strain evidence="5 6">SAORIC-28</strain>
    </source>
</reference>
<keyword evidence="2" id="KW-0378">Hydrolase</keyword>
<evidence type="ECO:0000256" key="1">
    <source>
        <dbReference type="ARBA" id="ARBA00008950"/>
    </source>
</evidence>
<dbReference type="PANTHER" id="PTHR30337:SF7">
    <property type="entry name" value="PHOSPHOESTERASE"/>
    <property type="match status" value="1"/>
</dbReference>
<comment type="caution">
    <text evidence="5">The sequence shown here is derived from an EMBL/GenBank/DDBJ whole genome shotgun (WGS) entry which is preliminary data.</text>
</comment>
<dbReference type="PANTHER" id="PTHR30337">
    <property type="entry name" value="COMPONENT OF ATP-DEPENDENT DSDNA EXONUCLEASE"/>
    <property type="match status" value="1"/>
</dbReference>
<dbReference type="RefSeq" id="WP_095511967.1">
    <property type="nucleotide sequence ID" value="NZ_MQWD01000001.1"/>
</dbReference>
<evidence type="ECO:0000256" key="2">
    <source>
        <dbReference type="ARBA" id="ARBA00022801"/>
    </source>
</evidence>
<feature type="compositionally biased region" description="Low complexity" evidence="3">
    <location>
        <begin position="428"/>
        <end position="451"/>
    </location>
</feature>
<evidence type="ECO:0000313" key="6">
    <source>
        <dbReference type="Proteomes" id="UP000216339"/>
    </source>
</evidence>
<feature type="domain" description="Calcineurin-like phosphoesterase" evidence="4">
    <location>
        <begin position="35"/>
        <end position="229"/>
    </location>
</feature>
<feature type="region of interest" description="Disordered" evidence="3">
    <location>
        <begin position="428"/>
        <end position="483"/>
    </location>
</feature>
<feature type="compositionally biased region" description="Low complexity" evidence="3">
    <location>
        <begin position="459"/>
        <end position="468"/>
    </location>
</feature>
<name>A0A271J4K3_9BACT</name>
<dbReference type="Pfam" id="PF12850">
    <property type="entry name" value="Metallophos_2"/>
    <property type="match status" value="1"/>
</dbReference>
<gene>
    <name evidence="5" type="ORF">BSZ37_18545</name>
</gene>
<dbReference type="OrthoDB" id="9773856at2"/>
<sequence length="483" mass="50767">MPGPRARLLVSGDLHLGRYPSRVPPGDPALTLDAVVRSLVDQAVERRVDAVVLTGDVADQSNKYFEAFGVLERALHRLVDAGVPVVAVAGNHDHDVLGSVAEAVGEGVRVLGRGETWESASIEKGGREVVRLWGWSFAGPYVHTSPLESLPADLGDVPAVGVLHGDLDVPASRYAPVALADLWATGASAWLLGHIHAPRTEQRDGHLVLYPGSPQPLDPGEPGEHGAWLVEITEDGRASAELIPIATVRYEALAVDLDGAADATEIRQRAARVLRDFAETVREASPAVRRAVVRLTLKGRTPAYRAVERVASELVEDGETATGGLAVVVDRVEDLARPALDLAGLAEGSGPVATLAALAGRLERGEPSEGDLALIRRGVEALQQARRARVFEPLGRSDRLDADLAAEAALRLRRQTYRMLDEVLSQRPSEASAPASAELPAESVPAVAAPPSAAPEPPAASEGPGALPEAEEVVPTDVADASG</sequence>
<dbReference type="CDD" id="cd00840">
    <property type="entry name" value="MPP_Mre11_N"/>
    <property type="match status" value="1"/>
</dbReference>
<dbReference type="InterPro" id="IPR024654">
    <property type="entry name" value="Calcineurin-like_PHP_lpxH"/>
</dbReference>
<evidence type="ECO:0000313" key="5">
    <source>
        <dbReference type="EMBL" id="PAP78280.1"/>
    </source>
</evidence>
<proteinExistence type="inferred from homology"/>